<dbReference type="Proteomes" id="UP000231057">
    <property type="component" value="Chromosome"/>
</dbReference>
<keyword evidence="2" id="KW-1185">Reference proteome</keyword>
<proteinExistence type="predicted"/>
<reference evidence="2" key="2">
    <citation type="journal article" date="2022" name="Front. Microbiol.">
        <title>Comparative Genomic Analysis Revealed Distinct Molecular Components and Organization of CO2-Concentrating Mechanism in Thermophilic Cyanobacteria.</title>
        <authorList>
            <person name="Tang J."/>
            <person name="Zhou H."/>
            <person name="Yao D."/>
            <person name="Riaz S."/>
            <person name="You D."/>
            <person name="Klepacz-Smolka A."/>
            <person name="Daroch M."/>
        </authorList>
    </citation>
    <scope>NUCLEOTIDE SEQUENCE [LARGE SCALE GENOMIC DNA]</scope>
    <source>
        <strain evidence="2">PCC 6715</strain>
    </source>
</reference>
<dbReference type="EMBL" id="CP018092">
    <property type="protein sequence ID" value="ATS19411.1"/>
    <property type="molecule type" value="Genomic_DNA"/>
</dbReference>
<organism evidence="1 2">
    <name type="scientific">Parathermosynechococcus lividus PCC 6715</name>
    <dbReference type="NCBI Taxonomy" id="1917166"/>
    <lineage>
        <taxon>Bacteria</taxon>
        <taxon>Bacillati</taxon>
        <taxon>Cyanobacteriota</taxon>
        <taxon>Cyanophyceae</taxon>
        <taxon>Acaryochloridales</taxon>
        <taxon>Thermosynechococcaceae</taxon>
        <taxon>Parathermosynechococcus</taxon>
    </lineage>
</organism>
<evidence type="ECO:0000313" key="2">
    <source>
        <dbReference type="Proteomes" id="UP000231057"/>
    </source>
</evidence>
<evidence type="ECO:0000313" key="1">
    <source>
        <dbReference type="EMBL" id="ATS19411.1"/>
    </source>
</evidence>
<accession>A0A2D2Q4F1</accession>
<dbReference type="KEGG" id="slw:BRW62_12495"/>
<sequence length="90" mass="10107">MHSNSPAAEGQQGELFSAQEQWRLRSPAGTYSSTGNLELSLATLEQWKLPIRTYQQQQRYAVQQPSLFPVAEAHPALIVEQLSVIILICR</sequence>
<protein>
    <submittedName>
        <fullName evidence="1">Uncharacterized protein</fullName>
    </submittedName>
</protein>
<name>A0A2D2Q4F1_PARLV</name>
<dbReference type="AlphaFoldDB" id="A0A2D2Q4F1"/>
<reference evidence="1 2" key="1">
    <citation type="submission" date="2016-11" db="EMBL/GenBank/DDBJ databases">
        <title>Complete genome sequence of thermophilic cyanobacteria strain Synechococcus sp. PCC6715.</title>
        <authorList>
            <person name="Tang J."/>
            <person name="Daroch M."/>
            <person name="Liang Y."/>
            <person name="Jiang D."/>
            <person name="Shah M."/>
        </authorList>
    </citation>
    <scope>NUCLEOTIDE SEQUENCE [LARGE SCALE GENOMIC DNA]</scope>
    <source>
        <strain evidence="1 2">PCC 6715</strain>
    </source>
</reference>
<gene>
    <name evidence="1" type="ORF">BRW62_12495</name>
</gene>
<dbReference type="RefSeq" id="WP_099799743.1">
    <property type="nucleotide sequence ID" value="NZ_CP018092.1"/>
</dbReference>